<evidence type="ECO:0000313" key="1">
    <source>
        <dbReference type="EMBL" id="CAB5223898.1"/>
    </source>
</evidence>
<sequence>MFKKKNVVKVWSNYGDWGWEGIGMIIEKPTKNSDGYYELVLSTAAGLVEVDWKNADGNEWGWYVDVIA</sequence>
<proteinExistence type="predicted"/>
<protein>
    <submittedName>
        <fullName evidence="1">Uncharacterized protein</fullName>
    </submittedName>
</protein>
<accession>A0A6J7X4C6</accession>
<organism evidence="1">
    <name type="scientific">uncultured Caudovirales phage</name>
    <dbReference type="NCBI Taxonomy" id="2100421"/>
    <lineage>
        <taxon>Viruses</taxon>
        <taxon>Duplodnaviria</taxon>
        <taxon>Heunggongvirae</taxon>
        <taxon>Uroviricota</taxon>
        <taxon>Caudoviricetes</taxon>
        <taxon>Peduoviridae</taxon>
        <taxon>Maltschvirus</taxon>
        <taxon>Maltschvirus maltsch</taxon>
    </lineage>
</organism>
<reference evidence="1" key="1">
    <citation type="submission" date="2020-05" db="EMBL/GenBank/DDBJ databases">
        <authorList>
            <person name="Chiriac C."/>
            <person name="Salcher M."/>
            <person name="Ghai R."/>
            <person name="Kavagutti S V."/>
        </authorList>
    </citation>
    <scope>NUCLEOTIDE SEQUENCE</scope>
</reference>
<dbReference type="EMBL" id="LR798323">
    <property type="protein sequence ID" value="CAB5223898.1"/>
    <property type="molecule type" value="Genomic_DNA"/>
</dbReference>
<gene>
    <name evidence="1" type="ORF">UFOVP390_18</name>
</gene>
<name>A0A6J7X4C6_9CAUD</name>